<sequence>MMEERELLKLAQTQNVSVVPRKKRQCLWFECKYYASQGSKYCSYECGKKVMAARLESTAHYLVEEASKFTSQKKEIIGKMDLLEKKMRGLFDNVNTASGYARALRKYIESQLNIPFEPKEAVIPKKGAKEYVLCICCGVDIDRNSYGIHFVRCIAKKERSSCYGSDEKGNLILNILCETYTPRFKSYCKRFKIICPEHPCKDIDDNLKVCSYPAKFETAINCSTSFFLTSPDDVITTRHGYCKEKYNECNEHPNWYRNALAMVDWYRQTQMEKVVEARIHYNKHKVFLKTRGNVYNCISSGGVLQKFKTDCINGSIKLLDLVNVKDDRGDPDLVKKFGNSRIMNGAEDISSSSDDD</sequence>
<accession>A0AC35TN24</accession>
<evidence type="ECO:0000313" key="2">
    <source>
        <dbReference type="WBParaSite" id="RSKR_0000243200.1"/>
    </source>
</evidence>
<evidence type="ECO:0000313" key="1">
    <source>
        <dbReference type="Proteomes" id="UP000095286"/>
    </source>
</evidence>
<name>A0AC35TN24_9BILA</name>
<proteinExistence type="predicted"/>
<dbReference type="Proteomes" id="UP000095286">
    <property type="component" value="Unplaced"/>
</dbReference>
<organism evidence="1 2">
    <name type="scientific">Rhabditophanes sp. KR3021</name>
    <dbReference type="NCBI Taxonomy" id="114890"/>
    <lineage>
        <taxon>Eukaryota</taxon>
        <taxon>Metazoa</taxon>
        <taxon>Ecdysozoa</taxon>
        <taxon>Nematoda</taxon>
        <taxon>Chromadorea</taxon>
        <taxon>Rhabditida</taxon>
        <taxon>Tylenchina</taxon>
        <taxon>Panagrolaimomorpha</taxon>
        <taxon>Strongyloidoidea</taxon>
        <taxon>Alloionematidae</taxon>
        <taxon>Rhabditophanes</taxon>
    </lineage>
</organism>
<protein>
    <submittedName>
        <fullName evidence="2">CXXC-type zinc finger protein 1</fullName>
    </submittedName>
</protein>
<dbReference type="WBParaSite" id="RSKR_0000243200.1">
    <property type="protein sequence ID" value="RSKR_0000243200.1"/>
    <property type="gene ID" value="RSKR_0000243200"/>
</dbReference>
<reference evidence="2" key="1">
    <citation type="submission" date="2016-11" db="UniProtKB">
        <authorList>
            <consortium name="WormBaseParasite"/>
        </authorList>
    </citation>
    <scope>IDENTIFICATION</scope>
    <source>
        <strain evidence="2">KR3021</strain>
    </source>
</reference>